<evidence type="ECO:0000313" key="5">
    <source>
        <dbReference type="Proteomes" id="UP000010808"/>
    </source>
</evidence>
<keyword evidence="2" id="KW-0288">FMN</keyword>
<dbReference type="eggNOG" id="COG0655">
    <property type="taxonomic scope" value="Bacteria"/>
</dbReference>
<dbReference type="Gene3D" id="3.40.50.360">
    <property type="match status" value="1"/>
</dbReference>
<evidence type="ECO:0000259" key="3">
    <source>
        <dbReference type="Pfam" id="PF03358"/>
    </source>
</evidence>
<evidence type="ECO:0000256" key="1">
    <source>
        <dbReference type="ARBA" id="ARBA00022630"/>
    </source>
</evidence>
<dbReference type="PANTHER" id="PTHR43278">
    <property type="entry name" value="NAD(P)H-DEPENDENT FMN-CONTAINING OXIDOREDUCTASE YWQN-RELATED"/>
    <property type="match status" value="1"/>
</dbReference>
<keyword evidence="1" id="KW-0285">Flavoprotein</keyword>
<protein>
    <submittedName>
        <fullName evidence="4">NADPH-dependent FMN reductase</fullName>
    </submittedName>
</protein>
<feature type="domain" description="NADPH-dependent FMN reductase-like" evidence="3">
    <location>
        <begin position="6"/>
        <end position="112"/>
    </location>
</feature>
<dbReference type="EMBL" id="FO203522">
    <property type="protein sequence ID" value="CCO22346.1"/>
    <property type="molecule type" value="Genomic_DNA"/>
</dbReference>
<name>L0R9S9_9BACT</name>
<dbReference type="PATRIC" id="fig|1121451.3.peg.332"/>
<reference evidence="4 5" key="1">
    <citation type="submission" date="2012-10" db="EMBL/GenBank/DDBJ databases">
        <authorList>
            <person name="Genoscope - CEA"/>
        </authorList>
    </citation>
    <scope>NUCLEOTIDE SEQUENCE [LARGE SCALE GENOMIC DNA]</scope>
    <source>
        <strain evidence="5">AM13 / DSM 14728</strain>
    </source>
</reference>
<dbReference type="AlphaFoldDB" id="L0R9S9"/>
<accession>L0R9S9</accession>
<gene>
    <name evidence="4" type="ORF">DESAM_20055</name>
</gene>
<dbReference type="HOGENOM" id="CLU_050993_4_1_7"/>
<evidence type="ECO:0000256" key="2">
    <source>
        <dbReference type="ARBA" id="ARBA00022643"/>
    </source>
</evidence>
<dbReference type="Pfam" id="PF03358">
    <property type="entry name" value="FMN_red"/>
    <property type="match status" value="1"/>
</dbReference>
<organism evidence="4 5">
    <name type="scientific">Maridesulfovibrio hydrothermalis AM13 = DSM 14728</name>
    <dbReference type="NCBI Taxonomy" id="1121451"/>
    <lineage>
        <taxon>Bacteria</taxon>
        <taxon>Pseudomonadati</taxon>
        <taxon>Thermodesulfobacteriota</taxon>
        <taxon>Desulfovibrionia</taxon>
        <taxon>Desulfovibrionales</taxon>
        <taxon>Desulfovibrionaceae</taxon>
        <taxon>Maridesulfovibrio</taxon>
    </lineage>
</organism>
<dbReference type="OrthoDB" id="9805976at2"/>
<sequence>MKQLPVIFACSHHRKGNSDYAAALFLEGIRKAGGDAELIYLGDMDFKHCTGCLKCRTADNHRCIFARKDEAQDLYNKIMTAPFTFFTAPIYFYHLPSRLKTFIDRGQWAFEAKTGSSQLINSLPVRPAYSCLVAGRPKGEKLFEGAELSLRFFLKFFKSELHSVMTFKGIDSPQDLQNDQGKCTELIEAGNKAWKRSVKSE</sequence>
<dbReference type="KEGG" id="dhy:DESAM_20055"/>
<dbReference type="InterPro" id="IPR029039">
    <property type="entry name" value="Flavoprotein-like_sf"/>
</dbReference>
<dbReference type="InterPro" id="IPR005025">
    <property type="entry name" value="FMN_Rdtase-like_dom"/>
</dbReference>
<dbReference type="STRING" id="1121451.DESAM_20055"/>
<dbReference type="GO" id="GO:0016491">
    <property type="term" value="F:oxidoreductase activity"/>
    <property type="evidence" value="ECO:0007669"/>
    <property type="project" value="InterPro"/>
</dbReference>
<dbReference type="PANTHER" id="PTHR43278:SF1">
    <property type="entry name" value="IRON-SULFUR FLAVOPROTEIN MJ1083"/>
    <property type="match status" value="1"/>
</dbReference>
<keyword evidence="5" id="KW-1185">Reference proteome</keyword>
<dbReference type="Proteomes" id="UP000010808">
    <property type="component" value="Chromosome"/>
</dbReference>
<dbReference type="InterPro" id="IPR051796">
    <property type="entry name" value="ISF_SsuE-like"/>
</dbReference>
<dbReference type="SUPFAM" id="SSF52218">
    <property type="entry name" value="Flavoproteins"/>
    <property type="match status" value="1"/>
</dbReference>
<evidence type="ECO:0000313" key="4">
    <source>
        <dbReference type="EMBL" id="CCO22346.1"/>
    </source>
</evidence>
<proteinExistence type="predicted"/>
<dbReference type="RefSeq" id="WP_015334956.1">
    <property type="nucleotide sequence ID" value="NC_020055.1"/>
</dbReference>